<keyword evidence="2 3" id="KW-0040">ANK repeat</keyword>
<dbReference type="PROSITE" id="PS50088">
    <property type="entry name" value="ANK_REPEAT"/>
    <property type="match status" value="4"/>
</dbReference>
<protein>
    <recommendedName>
        <fullName evidence="6">Ankyrin repeat domain-containing protein</fullName>
    </recommendedName>
</protein>
<dbReference type="InterPro" id="IPR002110">
    <property type="entry name" value="Ankyrin_rpt"/>
</dbReference>
<reference evidence="4 5" key="1">
    <citation type="submission" date="2020-08" db="EMBL/GenBank/DDBJ databases">
        <title>Genomic Encyclopedia of Type Strains, Phase IV (KMG-V): Genome sequencing to study the core and pangenomes of soil and plant-associated prokaryotes.</title>
        <authorList>
            <person name="Whitman W."/>
        </authorList>
    </citation>
    <scope>NUCLEOTIDE SEQUENCE [LARGE SCALE GENOMIC DNA]</scope>
    <source>
        <strain evidence="4 5">SEMIA 414</strain>
    </source>
</reference>
<evidence type="ECO:0000256" key="1">
    <source>
        <dbReference type="ARBA" id="ARBA00022737"/>
    </source>
</evidence>
<keyword evidence="1" id="KW-0677">Repeat</keyword>
<feature type="repeat" description="ANK" evidence="3">
    <location>
        <begin position="75"/>
        <end position="103"/>
    </location>
</feature>
<dbReference type="Pfam" id="PF12796">
    <property type="entry name" value="Ank_2"/>
    <property type="match status" value="1"/>
</dbReference>
<sequence length="249" mass="26612">MTVFHETAGRSRSAQVGLTGSTRPLAQSCLRIAHVLKRDKTAHTNPDQTEIVPVNILIATVATLVIGVLPAWAGPLHQAAKDGDVARVTQLLDQGSDLSELDEAGEPALIIASLAGHADVVVLLLDRGADIEIRNKGGLTALHAAAYGGNLEVVKRLVVEGADVNDRKNFYQMSPLHGAAEEGRTDVVAFLLTKSADVEATERNGYTPLTQAGWRAHWDTAKLLMEAGAVCQKAELVGEPLYKECTKRQ</sequence>
<dbReference type="PRINTS" id="PR01415">
    <property type="entry name" value="ANKYRIN"/>
</dbReference>
<dbReference type="AlphaFoldDB" id="A0A7W6ULP7"/>
<dbReference type="Proteomes" id="UP000533724">
    <property type="component" value="Unassembled WGS sequence"/>
</dbReference>
<accession>A0A7W6ULP7</accession>
<feature type="repeat" description="ANK" evidence="3">
    <location>
        <begin position="104"/>
        <end position="136"/>
    </location>
</feature>
<dbReference type="PANTHER" id="PTHR24171">
    <property type="entry name" value="ANKYRIN REPEAT DOMAIN-CONTAINING PROTEIN 39-RELATED"/>
    <property type="match status" value="1"/>
</dbReference>
<dbReference type="SMART" id="SM00248">
    <property type="entry name" value="ANK"/>
    <property type="match status" value="5"/>
</dbReference>
<evidence type="ECO:0000313" key="5">
    <source>
        <dbReference type="Proteomes" id="UP000533724"/>
    </source>
</evidence>
<evidence type="ECO:0008006" key="6">
    <source>
        <dbReference type="Google" id="ProtNLM"/>
    </source>
</evidence>
<dbReference type="Pfam" id="PF13637">
    <property type="entry name" value="Ank_4"/>
    <property type="match status" value="1"/>
</dbReference>
<organism evidence="4 5">
    <name type="scientific">Rhizobium esperanzae</name>
    <dbReference type="NCBI Taxonomy" id="1967781"/>
    <lineage>
        <taxon>Bacteria</taxon>
        <taxon>Pseudomonadati</taxon>
        <taxon>Pseudomonadota</taxon>
        <taxon>Alphaproteobacteria</taxon>
        <taxon>Hyphomicrobiales</taxon>
        <taxon>Rhizobiaceae</taxon>
        <taxon>Rhizobium/Agrobacterium group</taxon>
        <taxon>Rhizobium</taxon>
    </lineage>
</organism>
<proteinExistence type="predicted"/>
<dbReference type="PROSITE" id="PS50297">
    <property type="entry name" value="ANK_REP_REGION"/>
    <property type="match status" value="4"/>
</dbReference>
<evidence type="ECO:0000313" key="4">
    <source>
        <dbReference type="EMBL" id="MBB4440366.1"/>
    </source>
</evidence>
<feature type="repeat" description="ANK" evidence="3">
    <location>
        <begin position="137"/>
        <end position="169"/>
    </location>
</feature>
<dbReference type="SUPFAM" id="SSF48403">
    <property type="entry name" value="Ankyrin repeat"/>
    <property type="match status" value="1"/>
</dbReference>
<name>A0A7W6ULP7_9HYPH</name>
<dbReference type="InterPro" id="IPR036770">
    <property type="entry name" value="Ankyrin_rpt-contain_sf"/>
</dbReference>
<dbReference type="EMBL" id="JACIHI010000008">
    <property type="protein sequence ID" value="MBB4440366.1"/>
    <property type="molecule type" value="Genomic_DNA"/>
</dbReference>
<dbReference type="Gene3D" id="1.25.40.20">
    <property type="entry name" value="Ankyrin repeat-containing domain"/>
    <property type="match status" value="2"/>
</dbReference>
<evidence type="ECO:0000256" key="3">
    <source>
        <dbReference type="PROSITE-ProRule" id="PRU00023"/>
    </source>
</evidence>
<feature type="repeat" description="ANK" evidence="3">
    <location>
        <begin position="171"/>
        <end position="203"/>
    </location>
</feature>
<gene>
    <name evidence="4" type="ORF">GGE15_003643</name>
</gene>
<evidence type="ECO:0000256" key="2">
    <source>
        <dbReference type="ARBA" id="ARBA00023043"/>
    </source>
</evidence>
<dbReference type="PANTHER" id="PTHR24171:SF9">
    <property type="entry name" value="ANKYRIN REPEAT DOMAIN-CONTAINING PROTEIN 39"/>
    <property type="match status" value="1"/>
</dbReference>
<comment type="caution">
    <text evidence="4">The sequence shown here is derived from an EMBL/GenBank/DDBJ whole genome shotgun (WGS) entry which is preliminary data.</text>
</comment>